<comment type="pathway">
    <text evidence="1 6 7">Protein modification; protein lipoylation via endogenous pathway; protein N(6)-(lipoyl)lysine from octanoyl-[acyl-carrier-protein]: step 1/2.</text>
</comment>
<protein>
    <recommendedName>
        <fullName evidence="6 7">Octanoyltransferase</fullName>
        <ecNumber evidence="6 7">2.3.1.181</ecNumber>
    </recommendedName>
    <alternativeName>
        <fullName evidence="6">Lipoate-protein ligase B</fullName>
    </alternativeName>
    <alternativeName>
        <fullName evidence="6">Lipoyl/octanoyl transferase</fullName>
    </alternativeName>
    <alternativeName>
        <fullName evidence="6">Octanoyl-[acyl-carrier-protein]-protein N-octanoyltransferase</fullName>
    </alternativeName>
</protein>
<dbReference type="KEGG" id="cjap:GWK36_01725"/>
<dbReference type="AlphaFoldDB" id="A0A6G7VAW1"/>
<dbReference type="GO" id="GO:0033819">
    <property type="term" value="F:lipoyl(octanoyl) transferase activity"/>
    <property type="evidence" value="ECO:0007669"/>
    <property type="project" value="UniProtKB-EC"/>
</dbReference>
<evidence type="ECO:0000256" key="1">
    <source>
        <dbReference type="ARBA" id="ARBA00004821"/>
    </source>
</evidence>
<dbReference type="GO" id="GO:0009249">
    <property type="term" value="P:protein lipoylation"/>
    <property type="evidence" value="ECO:0007669"/>
    <property type="project" value="InterPro"/>
</dbReference>
<dbReference type="InterPro" id="IPR004143">
    <property type="entry name" value="BPL_LPL_catalytic"/>
</dbReference>
<dbReference type="FunFam" id="3.30.930.10:FF:000020">
    <property type="entry name" value="Octanoyltransferase"/>
    <property type="match status" value="1"/>
</dbReference>
<evidence type="ECO:0000313" key="13">
    <source>
        <dbReference type="Proteomes" id="UP000502699"/>
    </source>
</evidence>
<evidence type="ECO:0000256" key="2">
    <source>
        <dbReference type="ARBA" id="ARBA00022490"/>
    </source>
</evidence>
<proteinExistence type="inferred from homology"/>
<feature type="active site" description="Acyl-thioester intermediate" evidence="6 8">
    <location>
        <position position="165"/>
    </location>
</feature>
<evidence type="ECO:0000256" key="9">
    <source>
        <dbReference type="PIRSR" id="PIRSR016262-2"/>
    </source>
</evidence>
<comment type="catalytic activity">
    <reaction evidence="6 7">
        <text>octanoyl-[ACP] + L-lysyl-[protein] = N(6)-octanoyl-L-lysyl-[protein] + holo-[ACP] + H(+)</text>
        <dbReference type="Rhea" id="RHEA:17665"/>
        <dbReference type="Rhea" id="RHEA-COMP:9636"/>
        <dbReference type="Rhea" id="RHEA-COMP:9685"/>
        <dbReference type="Rhea" id="RHEA-COMP:9752"/>
        <dbReference type="Rhea" id="RHEA-COMP:9928"/>
        <dbReference type="ChEBI" id="CHEBI:15378"/>
        <dbReference type="ChEBI" id="CHEBI:29969"/>
        <dbReference type="ChEBI" id="CHEBI:64479"/>
        <dbReference type="ChEBI" id="CHEBI:78463"/>
        <dbReference type="ChEBI" id="CHEBI:78809"/>
        <dbReference type="EC" id="2.3.1.181"/>
    </reaction>
</comment>
<organism evidence="12 13">
    <name type="scientific">Caldichromatium japonicum</name>
    <dbReference type="NCBI Taxonomy" id="2699430"/>
    <lineage>
        <taxon>Bacteria</taxon>
        <taxon>Pseudomonadati</taxon>
        <taxon>Pseudomonadota</taxon>
        <taxon>Gammaproteobacteria</taxon>
        <taxon>Chromatiales</taxon>
        <taxon>Chromatiaceae</taxon>
        <taxon>Caldichromatium</taxon>
    </lineage>
</organism>
<gene>
    <name evidence="6 12" type="primary">lipB</name>
    <name evidence="12" type="ORF">GWK36_01725</name>
</gene>
<evidence type="ECO:0000313" key="12">
    <source>
        <dbReference type="EMBL" id="QIK36927.1"/>
    </source>
</evidence>
<evidence type="ECO:0000256" key="7">
    <source>
        <dbReference type="PIRNR" id="PIRNR016262"/>
    </source>
</evidence>
<feature type="binding site" evidence="6 9">
    <location>
        <begin position="134"/>
        <end position="136"/>
    </location>
    <ligand>
        <name>substrate</name>
    </ligand>
</feature>
<dbReference type="NCBIfam" id="TIGR00214">
    <property type="entry name" value="lipB"/>
    <property type="match status" value="1"/>
</dbReference>
<keyword evidence="2 6" id="KW-0963">Cytoplasm</keyword>
<name>A0A6G7VAW1_9GAMM</name>
<dbReference type="PANTHER" id="PTHR10993">
    <property type="entry name" value="OCTANOYLTRANSFERASE"/>
    <property type="match status" value="1"/>
</dbReference>
<comment type="miscellaneous">
    <text evidence="6">In the reaction, the free carboxyl group of octanoic acid is attached via an amide linkage to the epsilon-amino group of a specific lysine residue of lipoyl domains of lipoate-dependent enzymes.</text>
</comment>
<dbReference type="GO" id="GO:0005737">
    <property type="term" value="C:cytoplasm"/>
    <property type="evidence" value="ECO:0007669"/>
    <property type="project" value="UniProtKB-SubCell"/>
</dbReference>
<comment type="subcellular location">
    <subcellularLocation>
        <location evidence="6">Cytoplasm</location>
    </subcellularLocation>
</comment>
<dbReference type="InterPro" id="IPR045864">
    <property type="entry name" value="aa-tRNA-synth_II/BPL/LPL"/>
</dbReference>
<evidence type="ECO:0000256" key="5">
    <source>
        <dbReference type="ARBA" id="ARBA00024732"/>
    </source>
</evidence>
<evidence type="ECO:0000259" key="11">
    <source>
        <dbReference type="PROSITE" id="PS51733"/>
    </source>
</evidence>
<keyword evidence="4 6" id="KW-0012">Acyltransferase</keyword>
<dbReference type="EC" id="2.3.1.181" evidence="6 7"/>
<dbReference type="Proteomes" id="UP000502699">
    <property type="component" value="Chromosome"/>
</dbReference>
<comment type="similarity">
    <text evidence="6 7">Belongs to the LipB family.</text>
</comment>
<evidence type="ECO:0000256" key="4">
    <source>
        <dbReference type="ARBA" id="ARBA00023315"/>
    </source>
</evidence>
<evidence type="ECO:0000256" key="8">
    <source>
        <dbReference type="PIRSR" id="PIRSR016262-1"/>
    </source>
</evidence>
<dbReference type="PROSITE" id="PS51733">
    <property type="entry name" value="BPL_LPL_CATALYTIC"/>
    <property type="match status" value="1"/>
</dbReference>
<dbReference type="PIRSF" id="PIRSF016262">
    <property type="entry name" value="LPLase"/>
    <property type="match status" value="1"/>
</dbReference>
<dbReference type="PANTHER" id="PTHR10993:SF7">
    <property type="entry name" value="LIPOYLTRANSFERASE 2, MITOCHONDRIAL-RELATED"/>
    <property type="match status" value="1"/>
</dbReference>
<dbReference type="InterPro" id="IPR020605">
    <property type="entry name" value="Octanoyltransferase_CS"/>
</dbReference>
<accession>A0A6G7VAW1</accession>
<keyword evidence="13" id="KW-1185">Reference proteome</keyword>
<keyword evidence="3 6" id="KW-0808">Transferase</keyword>
<evidence type="ECO:0000256" key="3">
    <source>
        <dbReference type="ARBA" id="ARBA00022679"/>
    </source>
</evidence>
<feature type="site" description="Lowers pKa of active site Cys" evidence="6 10">
    <location>
        <position position="131"/>
    </location>
</feature>
<dbReference type="NCBIfam" id="NF010922">
    <property type="entry name" value="PRK14342.1"/>
    <property type="match status" value="1"/>
</dbReference>
<evidence type="ECO:0000256" key="10">
    <source>
        <dbReference type="PIRSR" id="PIRSR016262-3"/>
    </source>
</evidence>
<feature type="binding site" evidence="6 9">
    <location>
        <begin position="67"/>
        <end position="74"/>
    </location>
    <ligand>
        <name>substrate</name>
    </ligand>
</feature>
<comment type="function">
    <text evidence="5 6 7">Catalyzes the transfer of endogenously produced octanoic acid from octanoyl-acyl-carrier-protein onto the lipoyl domains of lipoate-dependent enzymes. Lipoyl-ACP can also act as a substrate although octanoyl-ACP is likely to be the physiological substrate.</text>
</comment>
<dbReference type="EMBL" id="CP048029">
    <property type="protein sequence ID" value="QIK36927.1"/>
    <property type="molecule type" value="Genomic_DNA"/>
</dbReference>
<dbReference type="Pfam" id="PF21948">
    <property type="entry name" value="LplA-B_cat"/>
    <property type="match status" value="1"/>
</dbReference>
<dbReference type="UniPathway" id="UPA00538">
    <property type="reaction ID" value="UER00592"/>
</dbReference>
<feature type="binding site" evidence="6 9">
    <location>
        <begin position="147"/>
        <end position="149"/>
    </location>
    <ligand>
        <name>substrate</name>
    </ligand>
</feature>
<reference evidence="13" key="1">
    <citation type="submission" date="2020-01" db="EMBL/GenBank/DDBJ databases">
        <title>Caldichromatium gen. nov., sp. nov., a thermophilic purple sulfur bacterium member of the family Chromatiaceae isolated from Nakabusa hot spring, Japan.</title>
        <authorList>
            <person name="Saini M.K."/>
            <person name="Hanada S."/>
            <person name="Tank M."/>
        </authorList>
    </citation>
    <scope>NUCLEOTIDE SEQUENCE [LARGE SCALE GENOMIC DNA]</scope>
    <source>
        <strain evidence="13">No.7</strain>
    </source>
</reference>
<dbReference type="PROSITE" id="PS01313">
    <property type="entry name" value="LIPB"/>
    <property type="match status" value="1"/>
</dbReference>
<dbReference type="InterPro" id="IPR000544">
    <property type="entry name" value="Octanoyltransferase"/>
</dbReference>
<dbReference type="CDD" id="cd16444">
    <property type="entry name" value="LipB"/>
    <property type="match status" value="1"/>
</dbReference>
<sequence length="209" mass="22925">MRIKLLQGPQDYLDIWAAMRAFTEMRGPTTPDELWLLEHAPVFTLGQAGLPEHLLDPGTIPVIQSDRGGQVTYHGPGQLIAYLLFDLRRAGIGVRYLVERLEQAVIDLLHGYGIRGERRPGAPGVYVAEAKIAALGLRVRNGCCYHGLALNVAMDLAPFARINPCGYPGLAVTQLADHYPQVELAELSWPLARQLTRQLGLEPVGVDAD</sequence>
<dbReference type="HAMAP" id="MF_00013">
    <property type="entry name" value="LipB"/>
    <property type="match status" value="1"/>
</dbReference>
<evidence type="ECO:0000256" key="6">
    <source>
        <dbReference type="HAMAP-Rule" id="MF_00013"/>
    </source>
</evidence>
<dbReference type="Gene3D" id="3.30.930.10">
    <property type="entry name" value="Bira Bifunctional Protein, Domain 2"/>
    <property type="match status" value="1"/>
</dbReference>
<feature type="domain" description="BPL/LPL catalytic" evidence="11">
    <location>
        <begin position="28"/>
        <end position="203"/>
    </location>
</feature>
<dbReference type="SUPFAM" id="SSF55681">
    <property type="entry name" value="Class II aaRS and biotin synthetases"/>
    <property type="match status" value="1"/>
</dbReference>